<feature type="region of interest" description="Disordered" evidence="1">
    <location>
        <begin position="149"/>
        <end position="179"/>
    </location>
</feature>
<keyword evidence="3" id="KW-1185">Reference proteome</keyword>
<evidence type="ECO:0000313" key="2">
    <source>
        <dbReference type="EMBL" id="KAK6516902.1"/>
    </source>
</evidence>
<gene>
    <name evidence="2" type="ORF">TWF506_006786</name>
</gene>
<comment type="caution">
    <text evidence="2">The sequence shown here is derived from an EMBL/GenBank/DDBJ whole genome shotgun (WGS) entry which is preliminary data.</text>
</comment>
<organism evidence="2 3">
    <name type="scientific">Arthrobotrys conoides</name>
    <dbReference type="NCBI Taxonomy" id="74498"/>
    <lineage>
        <taxon>Eukaryota</taxon>
        <taxon>Fungi</taxon>
        <taxon>Dikarya</taxon>
        <taxon>Ascomycota</taxon>
        <taxon>Pezizomycotina</taxon>
        <taxon>Orbiliomycetes</taxon>
        <taxon>Orbiliales</taxon>
        <taxon>Orbiliaceae</taxon>
        <taxon>Arthrobotrys</taxon>
    </lineage>
</organism>
<proteinExistence type="predicted"/>
<dbReference type="Proteomes" id="UP001307849">
    <property type="component" value="Unassembled WGS sequence"/>
</dbReference>
<sequence>MKGPSSSIFSCALVAQVLVSLYVTNVYGLIIKVRHYDFIRGRTYDLNLCRPLTSNKIVLLQEKCDPESSMPGWRAREGSSDYEPPRTVVDLFGPPFGPVTRGTYEEPRPWASWSGSLFYNKDPWRPIMFRSSYDPEEGYEWRLPFESQRNGEPIATTPTKPLQVGDTLEPTNNVDDPSGTMLQYSSVVSCDSPSGRVLRRAPSFTPANLGAGPVINYNSIRRYGDADCRTVKFIVSDLGYIDPANPVLPPADPYPLDLMPITEESFAASGDSIGSLQDPNDEAEINQFIDHYMSSPESEEFDRDVFKYQLEDIGSLDDLDRQINELEDEGFQK</sequence>
<evidence type="ECO:0000256" key="1">
    <source>
        <dbReference type="SAM" id="MobiDB-lite"/>
    </source>
</evidence>
<dbReference type="EMBL" id="JAVHJM010000003">
    <property type="protein sequence ID" value="KAK6516902.1"/>
    <property type="molecule type" value="Genomic_DNA"/>
</dbReference>
<protein>
    <submittedName>
        <fullName evidence="2">Uncharacterized protein</fullName>
    </submittedName>
</protein>
<evidence type="ECO:0000313" key="3">
    <source>
        <dbReference type="Proteomes" id="UP001307849"/>
    </source>
</evidence>
<feature type="compositionally biased region" description="Polar residues" evidence="1">
    <location>
        <begin position="169"/>
        <end position="179"/>
    </location>
</feature>
<dbReference type="AlphaFoldDB" id="A0AAN8RVD9"/>
<name>A0AAN8RVD9_9PEZI</name>
<accession>A0AAN8RVD9</accession>
<reference evidence="2 3" key="1">
    <citation type="submission" date="2019-10" db="EMBL/GenBank/DDBJ databases">
        <authorList>
            <person name="Palmer J.M."/>
        </authorList>
    </citation>
    <scope>NUCLEOTIDE SEQUENCE [LARGE SCALE GENOMIC DNA]</scope>
    <source>
        <strain evidence="2 3">TWF506</strain>
    </source>
</reference>